<dbReference type="EMBL" id="VFOP01000001">
    <property type="protein sequence ID" value="TQL50484.1"/>
    <property type="molecule type" value="Genomic_DNA"/>
</dbReference>
<dbReference type="SUPFAM" id="SSF103473">
    <property type="entry name" value="MFS general substrate transporter"/>
    <property type="match status" value="1"/>
</dbReference>
<dbReference type="InterPro" id="IPR011701">
    <property type="entry name" value="MFS"/>
</dbReference>
<feature type="transmembrane region" description="Helical" evidence="7">
    <location>
        <begin position="175"/>
        <end position="193"/>
    </location>
</feature>
<comment type="subcellular location">
    <subcellularLocation>
        <location evidence="1">Cell membrane</location>
        <topology evidence="1">Multi-pass membrane protein</topology>
    </subcellularLocation>
</comment>
<evidence type="ECO:0000313" key="10">
    <source>
        <dbReference type="Proteomes" id="UP000319516"/>
    </source>
</evidence>
<dbReference type="InterPro" id="IPR036259">
    <property type="entry name" value="MFS_trans_sf"/>
</dbReference>
<dbReference type="Pfam" id="PF07690">
    <property type="entry name" value="MFS_1"/>
    <property type="match status" value="1"/>
</dbReference>
<keyword evidence="3" id="KW-1003">Cell membrane</keyword>
<feature type="transmembrane region" description="Helical" evidence="7">
    <location>
        <begin position="20"/>
        <end position="43"/>
    </location>
</feature>
<keyword evidence="6 7" id="KW-0472">Membrane</keyword>
<evidence type="ECO:0000256" key="7">
    <source>
        <dbReference type="SAM" id="Phobius"/>
    </source>
</evidence>
<dbReference type="AlphaFoldDB" id="A0A542YRC8"/>
<dbReference type="CDD" id="cd17325">
    <property type="entry name" value="MFS_MdtG_SLC18_like"/>
    <property type="match status" value="1"/>
</dbReference>
<feature type="transmembrane region" description="Helical" evidence="7">
    <location>
        <begin position="312"/>
        <end position="333"/>
    </location>
</feature>
<evidence type="ECO:0000256" key="1">
    <source>
        <dbReference type="ARBA" id="ARBA00004651"/>
    </source>
</evidence>
<feature type="transmembrane region" description="Helical" evidence="7">
    <location>
        <begin position="107"/>
        <end position="127"/>
    </location>
</feature>
<evidence type="ECO:0000256" key="5">
    <source>
        <dbReference type="ARBA" id="ARBA00022989"/>
    </source>
</evidence>
<gene>
    <name evidence="9" type="ORF">FB467_1595</name>
</gene>
<evidence type="ECO:0000256" key="4">
    <source>
        <dbReference type="ARBA" id="ARBA00022692"/>
    </source>
</evidence>
<keyword evidence="10" id="KW-1185">Reference proteome</keyword>
<sequence>MGVKGPAGQSREPMFPMRTVVLGTFTPSLLFGIAIGVIIPLLPLSAVRLGGDLAVAGLVASLMPLGKVLTDIPAGALAARFGDQLAMLVAALVGVVAFGAMALAPHLFVLGAGALVLGASTAVFNLARHAYLTEITPPDRRARVLSTLGGMHRIGYFIGPFLGAAVVFGTSIRPAYWLAAGCSGLAAVVLVAVREPARRAPADGPAPERSSIPQLLVRYRRLFLTLGVTTFLVGSVRGARQTVLPLWGEHLGLDPEVISIIFGLSGALDMLLFYPAGKVMDSFGRLWIGIPSMLLMALAMAVLPLAGSVPALAVVAAVLGVGNGIGSGIIMTIGADVAPPGERSAFLGVWRLFQDCGDAAGPMVISAGAALGSLAGGIWVTSALGGAAAAALGRWVPRYSEHANRTTRRRAGIPVG</sequence>
<keyword evidence="5 7" id="KW-1133">Transmembrane helix</keyword>
<dbReference type="InterPro" id="IPR050171">
    <property type="entry name" value="MFS_Transporters"/>
</dbReference>
<name>A0A542YRC8_9MICO</name>
<dbReference type="RefSeq" id="WP_141784615.1">
    <property type="nucleotide sequence ID" value="NZ_BAAAIK010000002.1"/>
</dbReference>
<feature type="transmembrane region" description="Helical" evidence="7">
    <location>
        <begin position="286"/>
        <end position="306"/>
    </location>
</feature>
<reference evidence="9 10" key="1">
    <citation type="submission" date="2019-06" db="EMBL/GenBank/DDBJ databases">
        <title>Sequencing the genomes of 1000 actinobacteria strains.</title>
        <authorList>
            <person name="Klenk H.-P."/>
        </authorList>
    </citation>
    <scope>NUCLEOTIDE SEQUENCE [LARGE SCALE GENOMIC DNA]</scope>
    <source>
        <strain evidence="9 10">DSM 12335</strain>
    </source>
</reference>
<feature type="transmembrane region" description="Helical" evidence="7">
    <location>
        <begin position="219"/>
        <end position="237"/>
    </location>
</feature>
<evidence type="ECO:0000259" key="8">
    <source>
        <dbReference type="PROSITE" id="PS50850"/>
    </source>
</evidence>
<dbReference type="GO" id="GO:0005886">
    <property type="term" value="C:plasma membrane"/>
    <property type="evidence" value="ECO:0007669"/>
    <property type="project" value="UniProtKB-SubCell"/>
</dbReference>
<protein>
    <submittedName>
        <fullName evidence="9">Putative MFS family arabinose efflux permease</fullName>
    </submittedName>
</protein>
<accession>A0A542YRC8</accession>
<dbReference type="Proteomes" id="UP000319516">
    <property type="component" value="Unassembled WGS sequence"/>
</dbReference>
<organism evidence="9 10">
    <name type="scientific">Ornithinicoccus hortensis</name>
    <dbReference type="NCBI Taxonomy" id="82346"/>
    <lineage>
        <taxon>Bacteria</taxon>
        <taxon>Bacillati</taxon>
        <taxon>Actinomycetota</taxon>
        <taxon>Actinomycetes</taxon>
        <taxon>Micrococcales</taxon>
        <taxon>Intrasporangiaceae</taxon>
        <taxon>Ornithinicoccus</taxon>
    </lineage>
</organism>
<feature type="transmembrane region" description="Helical" evidence="7">
    <location>
        <begin position="81"/>
        <end position="101"/>
    </location>
</feature>
<keyword evidence="4 7" id="KW-0812">Transmembrane</keyword>
<evidence type="ECO:0000313" key="9">
    <source>
        <dbReference type="EMBL" id="TQL50484.1"/>
    </source>
</evidence>
<feature type="transmembrane region" description="Helical" evidence="7">
    <location>
        <begin position="148"/>
        <end position="169"/>
    </location>
</feature>
<dbReference type="GO" id="GO:0022857">
    <property type="term" value="F:transmembrane transporter activity"/>
    <property type="evidence" value="ECO:0007669"/>
    <property type="project" value="InterPro"/>
</dbReference>
<feature type="transmembrane region" description="Helical" evidence="7">
    <location>
        <begin position="49"/>
        <end position="69"/>
    </location>
</feature>
<evidence type="ECO:0000256" key="6">
    <source>
        <dbReference type="ARBA" id="ARBA00023136"/>
    </source>
</evidence>
<dbReference type="OrthoDB" id="3285241at2"/>
<evidence type="ECO:0000256" key="3">
    <source>
        <dbReference type="ARBA" id="ARBA00022475"/>
    </source>
</evidence>
<proteinExistence type="predicted"/>
<dbReference type="Gene3D" id="1.20.1250.20">
    <property type="entry name" value="MFS general substrate transporter like domains"/>
    <property type="match status" value="2"/>
</dbReference>
<evidence type="ECO:0000256" key="2">
    <source>
        <dbReference type="ARBA" id="ARBA00022448"/>
    </source>
</evidence>
<dbReference type="InterPro" id="IPR020846">
    <property type="entry name" value="MFS_dom"/>
</dbReference>
<comment type="caution">
    <text evidence="9">The sequence shown here is derived from an EMBL/GenBank/DDBJ whole genome shotgun (WGS) entry which is preliminary data.</text>
</comment>
<dbReference type="PANTHER" id="PTHR23517:SF3">
    <property type="entry name" value="INTEGRAL MEMBRANE TRANSPORT PROTEIN"/>
    <property type="match status" value="1"/>
</dbReference>
<dbReference type="PROSITE" id="PS50850">
    <property type="entry name" value="MFS"/>
    <property type="match status" value="1"/>
</dbReference>
<feature type="domain" description="Major facilitator superfamily (MFS) profile" evidence="8">
    <location>
        <begin position="20"/>
        <end position="400"/>
    </location>
</feature>
<keyword evidence="2" id="KW-0813">Transport</keyword>
<dbReference type="PANTHER" id="PTHR23517">
    <property type="entry name" value="RESISTANCE PROTEIN MDTM, PUTATIVE-RELATED-RELATED"/>
    <property type="match status" value="1"/>
</dbReference>